<organism evidence="2 3">
    <name type="scientific">Chitinophaga rupis</name>
    <dbReference type="NCBI Taxonomy" id="573321"/>
    <lineage>
        <taxon>Bacteria</taxon>
        <taxon>Pseudomonadati</taxon>
        <taxon>Bacteroidota</taxon>
        <taxon>Chitinophagia</taxon>
        <taxon>Chitinophagales</taxon>
        <taxon>Chitinophagaceae</taxon>
        <taxon>Chitinophaga</taxon>
    </lineage>
</organism>
<dbReference type="Pfam" id="PF05016">
    <property type="entry name" value="ParE_toxin"/>
    <property type="match status" value="1"/>
</dbReference>
<evidence type="ECO:0000313" key="3">
    <source>
        <dbReference type="Proteomes" id="UP000198984"/>
    </source>
</evidence>
<dbReference type="RefSeq" id="WP_089910732.1">
    <property type="nucleotide sequence ID" value="NZ_FOBB01000002.1"/>
</dbReference>
<keyword evidence="1" id="KW-1277">Toxin-antitoxin system</keyword>
<dbReference type="Proteomes" id="UP000198984">
    <property type="component" value="Unassembled WGS sequence"/>
</dbReference>
<proteinExistence type="predicted"/>
<reference evidence="2 3" key="1">
    <citation type="submission" date="2016-10" db="EMBL/GenBank/DDBJ databases">
        <authorList>
            <person name="de Groot N.N."/>
        </authorList>
    </citation>
    <scope>NUCLEOTIDE SEQUENCE [LARGE SCALE GENOMIC DNA]</scope>
    <source>
        <strain evidence="2 3">DSM 21039</strain>
    </source>
</reference>
<dbReference type="OrthoDB" id="962256at2"/>
<evidence type="ECO:0000313" key="2">
    <source>
        <dbReference type="EMBL" id="SEL66887.1"/>
    </source>
</evidence>
<dbReference type="AlphaFoldDB" id="A0A1H7S5U5"/>
<dbReference type="InterPro" id="IPR035093">
    <property type="entry name" value="RelE/ParE_toxin_dom_sf"/>
</dbReference>
<name>A0A1H7S5U5_9BACT</name>
<gene>
    <name evidence="2" type="ORF">SAMN04488505_102806</name>
</gene>
<accession>A0A1H7S5U5</accession>
<dbReference type="Gene3D" id="3.30.2310.20">
    <property type="entry name" value="RelE-like"/>
    <property type="match status" value="1"/>
</dbReference>
<keyword evidence="3" id="KW-1185">Reference proteome</keyword>
<sequence length="71" mass="8141">MVTVWSKQAIAELKKAYEYILQDSPQNAAKVRDEIIEITIDLPKHPQKYPPDKYKAPNDGTWRVLKSTITG</sequence>
<dbReference type="EMBL" id="FOBB01000002">
    <property type="protein sequence ID" value="SEL66887.1"/>
    <property type="molecule type" value="Genomic_DNA"/>
</dbReference>
<evidence type="ECO:0000256" key="1">
    <source>
        <dbReference type="ARBA" id="ARBA00022649"/>
    </source>
</evidence>
<protein>
    <submittedName>
        <fullName evidence="2">ParE toxin of type II toxin-antitoxin system, parDE</fullName>
    </submittedName>
</protein>
<dbReference type="InterPro" id="IPR007712">
    <property type="entry name" value="RelE/ParE_toxin"/>
</dbReference>